<protein>
    <submittedName>
        <fullName evidence="3">Flp pilus assembly protein TadG</fullName>
    </submittedName>
</protein>
<feature type="domain" description="TadE-like" evidence="2">
    <location>
        <begin position="19"/>
        <end position="59"/>
    </location>
</feature>
<dbReference type="Proteomes" id="UP001231124">
    <property type="component" value="Unassembled WGS sequence"/>
</dbReference>
<gene>
    <name evidence="3" type="ORF">QO012_004576</name>
</gene>
<name>A0ABU0I609_9HYPH</name>
<organism evidence="3 4">
    <name type="scientific">Methylobacterium aerolatum</name>
    <dbReference type="NCBI Taxonomy" id="418708"/>
    <lineage>
        <taxon>Bacteria</taxon>
        <taxon>Pseudomonadati</taxon>
        <taxon>Pseudomonadota</taxon>
        <taxon>Alphaproteobacteria</taxon>
        <taxon>Hyphomicrobiales</taxon>
        <taxon>Methylobacteriaceae</taxon>
        <taxon>Methylobacterium</taxon>
    </lineage>
</organism>
<evidence type="ECO:0000313" key="4">
    <source>
        <dbReference type="Proteomes" id="UP001231124"/>
    </source>
</evidence>
<comment type="caution">
    <text evidence="3">The sequence shown here is derived from an EMBL/GenBank/DDBJ whole genome shotgun (WGS) entry which is preliminary data.</text>
</comment>
<evidence type="ECO:0000259" key="2">
    <source>
        <dbReference type="Pfam" id="PF07811"/>
    </source>
</evidence>
<evidence type="ECO:0000256" key="1">
    <source>
        <dbReference type="SAM" id="Phobius"/>
    </source>
</evidence>
<keyword evidence="1" id="KW-0472">Membrane</keyword>
<sequence length="220" mass="23023">MLRSLRHCVKRLCQERRATAATEFAIILPALLMMLAGMTELARGIDEWRKLTLLARTLADLTGQGDTQNPISSSLMNDIISSSAAVMRPFDISKLNVVVSAMGVGVNGGTLIPTVCSSIANANAVARSSGSASDLVVPLGYQTVGMRYVQAEVSIVYTPMIGSTLTRLVGGIGNSITLTSNVPWPTRGGKTYGANTYKEVVLPASNAKACDGSAPDGSST</sequence>
<reference evidence="3 4" key="1">
    <citation type="submission" date="2023-07" db="EMBL/GenBank/DDBJ databases">
        <title>Genomic Encyclopedia of Type Strains, Phase IV (KMG-IV): sequencing the most valuable type-strain genomes for metagenomic binning, comparative biology and taxonomic classification.</title>
        <authorList>
            <person name="Goeker M."/>
        </authorList>
    </citation>
    <scope>NUCLEOTIDE SEQUENCE [LARGE SCALE GENOMIC DNA]</scope>
    <source>
        <strain evidence="3 4">DSM 19013</strain>
    </source>
</reference>
<dbReference type="Pfam" id="PF07811">
    <property type="entry name" value="TadE"/>
    <property type="match status" value="1"/>
</dbReference>
<keyword evidence="1" id="KW-0812">Transmembrane</keyword>
<proteinExistence type="predicted"/>
<dbReference type="RefSeq" id="WP_238208412.1">
    <property type="nucleotide sequence ID" value="NZ_BPQE01000055.1"/>
</dbReference>
<keyword evidence="1" id="KW-1133">Transmembrane helix</keyword>
<accession>A0ABU0I609</accession>
<dbReference type="EMBL" id="JAUSVP010000028">
    <property type="protein sequence ID" value="MDQ0450051.1"/>
    <property type="molecule type" value="Genomic_DNA"/>
</dbReference>
<dbReference type="InterPro" id="IPR012495">
    <property type="entry name" value="TadE-like_dom"/>
</dbReference>
<evidence type="ECO:0000313" key="3">
    <source>
        <dbReference type="EMBL" id="MDQ0450051.1"/>
    </source>
</evidence>
<feature type="transmembrane region" description="Helical" evidence="1">
    <location>
        <begin position="20"/>
        <end position="39"/>
    </location>
</feature>
<keyword evidence="4" id="KW-1185">Reference proteome</keyword>